<evidence type="ECO:0000313" key="2">
    <source>
        <dbReference type="EMBL" id="GBP28701.1"/>
    </source>
</evidence>
<organism evidence="2 3">
    <name type="scientific">Eumeta variegata</name>
    <name type="common">Bagworm moth</name>
    <name type="synonym">Eumeta japonica</name>
    <dbReference type="NCBI Taxonomy" id="151549"/>
    <lineage>
        <taxon>Eukaryota</taxon>
        <taxon>Metazoa</taxon>
        <taxon>Ecdysozoa</taxon>
        <taxon>Arthropoda</taxon>
        <taxon>Hexapoda</taxon>
        <taxon>Insecta</taxon>
        <taxon>Pterygota</taxon>
        <taxon>Neoptera</taxon>
        <taxon>Endopterygota</taxon>
        <taxon>Lepidoptera</taxon>
        <taxon>Glossata</taxon>
        <taxon>Ditrysia</taxon>
        <taxon>Tineoidea</taxon>
        <taxon>Psychidae</taxon>
        <taxon>Oiketicinae</taxon>
        <taxon>Eumeta</taxon>
    </lineage>
</organism>
<name>A0A4C1UQJ0_EUMVA</name>
<evidence type="ECO:0000313" key="3">
    <source>
        <dbReference type="Proteomes" id="UP000299102"/>
    </source>
</evidence>
<protein>
    <submittedName>
        <fullName evidence="2">Uncharacterized protein</fullName>
    </submittedName>
</protein>
<dbReference type="Proteomes" id="UP000299102">
    <property type="component" value="Unassembled WGS sequence"/>
</dbReference>
<evidence type="ECO:0000256" key="1">
    <source>
        <dbReference type="SAM" id="MobiDB-lite"/>
    </source>
</evidence>
<dbReference type="AlphaFoldDB" id="A0A4C1UQJ0"/>
<dbReference type="EMBL" id="BGZK01000210">
    <property type="protein sequence ID" value="GBP28701.1"/>
    <property type="molecule type" value="Genomic_DNA"/>
</dbReference>
<sequence>MALRAQDTLVRGIDTHSKVRDLIGAAPTFLRGKRAGETQESMQSPPPLNTPNSKGVTSALLVSWVEIRYLIDGE</sequence>
<comment type="caution">
    <text evidence="2">The sequence shown here is derived from an EMBL/GenBank/DDBJ whole genome shotgun (WGS) entry which is preliminary data.</text>
</comment>
<accession>A0A4C1UQJ0</accession>
<feature type="region of interest" description="Disordered" evidence="1">
    <location>
        <begin position="33"/>
        <end position="54"/>
    </location>
</feature>
<reference evidence="2 3" key="1">
    <citation type="journal article" date="2019" name="Commun. Biol.">
        <title>The bagworm genome reveals a unique fibroin gene that provides high tensile strength.</title>
        <authorList>
            <person name="Kono N."/>
            <person name="Nakamura H."/>
            <person name="Ohtoshi R."/>
            <person name="Tomita M."/>
            <person name="Numata K."/>
            <person name="Arakawa K."/>
        </authorList>
    </citation>
    <scope>NUCLEOTIDE SEQUENCE [LARGE SCALE GENOMIC DNA]</scope>
</reference>
<gene>
    <name evidence="2" type="ORF">EVAR_19742_1</name>
</gene>
<keyword evidence="3" id="KW-1185">Reference proteome</keyword>
<proteinExistence type="predicted"/>